<comment type="caution">
    <text evidence="1">The sequence shown here is derived from an EMBL/GenBank/DDBJ whole genome shotgun (WGS) entry which is preliminary data.</text>
</comment>
<organism evidence="1 2">
    <name type="scientific">Pontibacter arcticus</name>
    <dbReference type="NCBI Taxonomy" id="2080288"/>
    <lineage>
        <taxon>Bacteria</taxon>
        <taxon>Pseudomonadati</taxon>
        <taxon>Bacteroidota</taxon>
        <taxon>Cytophagia</taxon>
        <taxon>Cytophagales</taxon>
        <taxon>Hymenobacteraceae</taxon>
        <taxon>Pontibacter</taxon>
    </lineage>
</organism>
<sequence>MNFWKNTQMVVTTVLLLLAAACPLFEKDIRVPYLFTLSLDPPATTPHQLPDQHTLSATSEELSKAETKKITDQDFLSLDMIGFDSLAKAMQSVSARVALAGKPAIHSLESGKRFDTNAATRR</sequence>
<dbReference type="PROSITE" id="PS51257">
    <property type="entry name" value="PROKAR_LIPOPROTEIN"/>
    <property type="match status" value="1"/>
</dbReference>
<keyword evidence="2" id="KW-1185">Reference proteome</keyword>
<dbReference type="AlphaFoldDB" id="A0A364RHY0"/>
<protein>
    <submittedName>
        <fullName evidence="1">Uncharacterized protein</fullName>
    </submittedName>
</protein>
<dbReference type="Proteomes" id="UP000251692">
    <property type="component" value="Unassembled WGS sequence"/>
</dbReference>
<name>A0A364RHY0_9BACT</name>
<evidence type="ECO:0000313" key="1">
    <source>
        <dbReference type="EMBL" id="RAU83909.1"/>
    </source>
</evidence>
<evidence type="ECO:0000313" key="2">
    <source>
        <dbReference type="Proteomes" id="UP000251692"/>
    </source>
</evidence>
<proteinExistence type="predicted"/>
<dbReference type="RefSeq" id="WP_112303944.1">
    <property type="nucleotide sequence ID" value="NZ_QMDV01000001.1"/>
</dbReference>
<dbReference type="EMBL" id="QMDV01000001">
    <property type="protein sequence ID" value="RAU83909.1"/>
    <property type="molecule type" value="Genomic_DNA"/>
</dbReference>
<reference evidence="1 2" key="2">
    <citation type="submission" date="2018-07" db="EMBL/GenBank/DDBJ databases">
        <title>Pontibacter sp. 2b14 genomic sequence and assembly.</title>
        <authorList>
            <person name="Du Z.-J."/>
        </authorList>
    </citation>
    <scope>NUCLEOTIDE SEQUENCE [LARGE SCALE GENOMIC DNA]</scope>
    <source>
        <strain evidence="1 2">2b14</strain>
    </source>
</reference>
<reference evidence="1 2" key="1">
    <citation type="submission" date="2018-06" db="EMBL/GenBank/DDBJ databases">
        <authorList>
            <person name="Liu Z.-W."/>
        </authorList>
    </citation>
    <scope>NUCLEOTIDE SEQUENCE [LARGE SCALE GENOMIC DNA]</scope>
    <source>
        <strain evidence="1 2">2b14</strain>
    </source>
</reference>
<accession>A0A364RHY0</accession>
<gene>
    <name evidence="1" type="ORF">DP923_02255</name>
</gene>